<dbReference type="PANTHER" id="PTHR46218:SF4">
    <property type="entry name" value="LIM AND SH3 DOMAIN PROTEIN LASP"/>
    <property type="match status" value="1"/>
</dbReference>
<evidence type="ECO:0000313" key="11">
    <source>
        <dbReference type="EMBL" id="CAH1247011.1"/>
    </source>
</evidence>
<dbReference type="PROSITE" id="PS50002">
    <property type="entry name" value="SH3"/>
    <property type="match status" value="1"/>
</dbReference>
<accession>A0A8K0ECL3</accession>
<organism evidence="11 12">
    <name type="scientific">Branchiostoma lanceolatum</name>
    <name type="common">Common lancelet</name>
    <name type="synonym">Amphioxus lanceolatum</name>
    <dbReference type="NCBI Taxonomy" id="7740"/>
    <lineage>
        <taxon>Eukaryota</taxon>
        <taxon>Metazoa</taxon>
        <taxon>Chordata</taxon>
        <taxon>Cephalochordata</taxon>
        <taxon>Leptocardii</taxon>
        <taxon>Amphioxiformes</taxon>
        <taxon>Branchiostomatidae</taxon>
        <taxon>Branchiostoma</taxon>
    </lineage>
</organism>
<keyword evidence="4 6" id="KW-0862">Zinc</keyword>
<evidence type="ECO:0000313" key="12">
    <source>
        <dbReference type="Proteomes" id="UP000838412"/>
    </source>
</evidence>
<dbReference type="InterPro" id="IPR036028">
    <property type="entry name" value="SH3-like_dom_sf"/>
</dbReference>
<name>A0A8K0ECL3_BRALA</name>
<reference evidence="11" key="1">
    <citation type="submission" date="2022-01" db="EMBL/GenBank/DDBJ databases">
        <authorList>
            <person name="Braso-Vives M."/>
        </authorList>
    </citation>
    <scope>NUCLEOTIDE SEQUENCE</scope>
</reference>
<dbReference type="InterPro" id="IPR001452">
    <property type="entry name" value="SH3_domain"/>
</dbReference>
<keyword evidence="12" id="KW-1185">Reference proteome</keyword>
<keyword evidence="1 7" id="KW-0728">SH3 domain</keyword>
<dbReference type="GO" id="GO:0046872">
    <property type="term" value="F:metal ion binding"/>
    <property type="evidence" value="ECO:0007669"/>
    <property type="project" value="UniProtKB-KW"/>
</dbReference>
<feature type="compositionally biased region" description="Basic and acidic residues" evidence="8">
    <location>
        <begin position="106"/>
        <end position="117"/>
    </location>
</feature>
<dbReference type="Pfam" id="PF00412">
    <property type="entry name" value="LIM"/>
    <property type="match status" value="1"/>
</dbReference>
<sequence length="233" mass="26203">MNPQCAQCSKTVYPMEKLNCLDKNWHKACFKCEVCNMTLNMKTYKGYNKRPYCSAHYPTTKHTTVADTPENRRIGKQQSLTSGVKYHKDFEKQKGNSYSTVTDDPETMRARRNDPQRSDLSYQGAGPPESRRQTTPGEHPMLPPETWRQMIPGELPMPPPAPHGGPEPASGPNKSTSGMRAIYDYTAADDDEVSFVEGDVIVNYEVIDEGWMTGTVQRTGQSGMLPTNYLEPM</sequence>
<evidence type="ECO:0000259" key="9">
    <source>
        <dbReference type="PROSITE" id="PS50002"/>
    </source>
</evidence>
<dbReference type="GO" id="GO:0051015">
    <property type="term" value="F:actin filament binding"/>
    <property type="evidence" value="ECO:0007669"/>
    <property type="project" value="TreeGrafter"/>
</dbReference>
<dbReference type="SMART" id="SM00132">
    <property type="entry name" value="LIM"/>
    <property type="match status" value="1"/>
</dbReference>
<dbReference type="Gene3D" id="2.10.110.10">
    <property type="entry name" value="Cysteine Rich Protein"/>
    <property type="match status" value="1"/>
</dbReference>
<dbReference type="PROSITE" id="PS00478">
    <property type="entry name" value="LIM_DOMAIN_1"/>
    <property type="match status" value="1"/>
</dbReference>
<dbReference type="PANTHER" id="PTHR46218">
    <property type="entry name" value="LASP"/>
    <property type="match status" value="1"/>
</dbReference>
<feature type="compositionally biased region" description="Pro residues" evidence="8">
    <location>
        <begin position="155"/>
        <end position="165"/>
    </location>
</feature>
<dbReference type="EMBL" id="OV696700">
    <property type="protein sequence ID" value="CAH1247011.1"/>
    <property type="molecule type" value="Genomic_DNA"/>
</dbReference>
<dbReference type="AlphaFoldDB" id="A0A8K0ECL3"/>
<dbReference type="CDD" id="cd11789">
    <property type="entry name" value="SH3_Nebulin_family_C"/>
    <property type="match status" value="1"/>
</dbReference>
<dbReference type="FunFam" id="2.10.110.10:FF:000087">
    <property type="entry name" value="LIM zinc-binding domain-containing Nebulette"/>
    <property type="match status" value="1"/>
</dbReference>
<dbReference type="InterPro" id="IPR000900">
    <property type="entry name" value="Nebulin_repeat"/>
</dbReference>
<dbReference type="PROSITE" id="PS51216">
    <property type="entry name" value="NEBULIN"/>
    <property type="match status" value="2"/>
</dbReference>
<dbReference type="Proteomes" id="UP000838412">
    <property type="component" value="Chromosome 15"/>
</dbReference>
<evidence type="ECO:0000256" key="6">
    <source>
        <dbReference type="PROSITE-ProRule" id="PRU00125"/>
    </source>
</evidence>
<dbReference type="OrthoDB" id="191061at2759"/>
<dbReference type="GO" id="GO:0005925">
    <property type="term" value="C:focal adhesion"/>
    <property type="evidence" value="ECO:0007669"/>
    <property type="project" value="TreeGrafter"/>
</dbReference>
<dbReference type="Pfam" id="PF00880">
    <property type="entry name" value="Nebulin"/>
    <property type="match status" value="1"/>
</dbReference>
<gene>
    <name evidence="11" type="primary">LASP1</name>
    <name evidence="11" type="ORF">BLAG_LOCUS8817</name>
</gene>
<keyword evidence="5 6" id="KW-0440">LIM domain</keyword>
<dbReference type="SMART" id="SM00326">
    <property type="entry name" value="SH3"/>
    <property type="match status" value="1"/>
</dbReference>
<dbReference type="CDD" id="cd09447">
    <property type="entry name" value="LIM_LASP"/>
    <property type="match status" value="1"/>
</dbReference>
<dbReference type="InterPro" id="IPR001781">
    <property type="entry name" value="Znf_LIM"/>
</dbReference>
<evidence type="ECO:0000256" key="5">
    <source>
        <dbReference type="ARBA" id="ARBA00023038"/>
    </source>
</evidence>
<evidence type="ECO:0000256" key="8">
    <source>
        <dbReference type="SAM" id="MobiDB-lite"/>
    </source>
</evidence>
<evidence type="ECO:0000259" key="10">
    <source>
        <dbReference type="PROSITE" id="PS50023"/>
    </source>
</evidence>
<evidence type="ECO:0000256" key="3">
    <source>
        <dbReference type="ARBA" id="ARBA00022737"/>
    </source>
</evidence>
<dbReference type="InterPro" id="IPR051759">
    <property type="entry name" value="LIM-SH3_domain_protein"/>
</dbReference>
<dbReference type="Gene3D" id="2.30.30.40">
    <property type="entry name" value="SH3 Domains"/>
    <property type="match status" value="1"/>
</dbReference>
<dbReference type="Pfam" id="PF00018">
    <property type="entry name" value="SH3_1"/>
    <property type="match status" value="1"/>
</dbReference>
<keyword evidence="2 6" id="KW-0479">Metal-binding</keyword>
<dbReference type="SUPFAM" id="SSF50044">
    <property type="entry name" value="SH3-domain"/>
    <property type="match status" value="1"/>
</dbReference>
<dbReference type="SUPFAM" id="SSF57716">
    <property type="entry name" value="Glucocorticoid receptor-like (DNA-binding domain)"/>
    <property type="match status" value="1"/>
</dbReference>
<evidence type="ECO:0000256" key="7">
    <source>
        <dbReference type="PROSITE-ProRule" id="PRU00192"/>
    </source>
</evidence>
<feature type="domain" description="LIM zinc-binding" evidence="10">
    <location>
        <begin position="3"/>
        <end position="63"/>
    </location>
</feature>
<evidence type="ECO:0000256" key="1">
    <source>
        <dbReference type="ARBA" id="ARBA00022443"/>
    </source>
</evidence>
<dbReference type="PROSITE" id="PS50023">
    <property type="entry name" value="LIM_DOMAIN_2"/>
    <property type="match status" value="1"/>
</dbReference>
<feature type="domain" description="SH3" evidence="9">
    <location>
        <begin position="174"/>
        <end position="233"/>
    </location>
</feature>
<evidence type="ECO:0000256" key="4">
    <source>
        <dbReference type="ARBA" id="ARBA00022833"/>
    </source>
</evidence>
<dbReference type="SMART" id="SM00227">
    <property type="entry name" value="NEBU"/>
    <property type="match status" value="2"/>
</dbReference>
<keyword evidence="3" id="KW-0677">Repeat</keyword>
<proteinExistence type="predicted"/>
<dbReference type="GO" id="GO:0005737">
    <property type="term" value="C:cytoplasm"/>
    <property type="evidence" value="ECO:0007669"/>
    <property type="project" value="UniProtKB-ARBA"/>
</dbReference>
<evidence type="ECO:0000256" key="2">
    <source>
        <dbReference type="ARBA" id="ARBA00022723"/>
    </source>
</evidence>
<feature type="region of interest" description="Disordered" evidence="8">
    <location>
        <begin position="69"/>
        <end position="178"/>
    </location>
</feature>
<protein>
    <submittedName>
        <fullName evidence="11">LASP1 protein</fullName>
    </submittedName>
</protein>
<dbReference type="PRINTS" id="PR00452">
    <property type="entry name" value="SH3DOMAIN"/>
</dbReference>